<reference evidence="7 8" key="1">
    <citation type="submission" date="2015-01" db="EMBL/GenBank/DDBJ databases">
        <title>Desulfovibrio sp. JC271 draft genome sequence.</title>
        <authorList>
            <person name="Shivani Y."/>
            <person name="Subhash Y."/>
            <person name="Sasikala C."/>
            <person name="Ramana C.V."/>
        </authorList>
    </citation>
    <scope>NUCLEOTIDE SEQUENCE [LARGE SCALE GENOMIC DNA]</scope>
    <source>
        <strain evidence="7 8">JC271</strain>
    </source>
</reference>
<sequence>MFIFILVGAISPGPVNIIAASTGARAGYKKAAAYILGATVSYTLVVIICGLSLKEVAHILPEITWLLKIFGGVFLLYMAYKIASSKGFDSTQGIDAPLPGFWDGALVQVLNPKAWLFAMSGVSIFIAGKASAELYLMFFCTMSFLVCFSGVSAWGALGSSISGLLSTPERQAAFNYAMGGLLGMAVFYMLLG</sequence>
<keyword evidence="4 6" id="KW-1133">Transmembrane helix</keyword>
<evidence type="ECO:0000256" key="5">
    <source>
        <dbReference type="ARBA" id="ARBA00023136"/>
    </source>
</evidence>
<keyword evidence="3 6" id="KW-0812">Transmembrane</keyword>
<evidence type="ECO:0000256" key="6">
    <source>
        <dbReference type="SAM" id="Phobius"/>
    </source>
</evidence>
<dbReference type="STRING" id="1560234.SP90_14915"/>
<dbReference type="EMBL" id="JXMS01000033">
    <property type="protein sequence ID" value="OBQ46009.1"/>
    <property type="molecule type" value="Genomic_DNA"/>
</dbReference>
<protein>
    <submittedName>
        <fullName evidence="7">Threonine transporter RhtB</fullName>
    </submittedName>
</protein>
<dbReference type="GO" id="GO:0033228">
    <property type="term" value="P:cysteine export across plasma membrane"/>
    <property type="evidence" value="ECO:0007669"/>
    <property type="project" value="TreeGrafter"/>
</dbReference>
<dbReference type="AlphaFoldDB" id="A0A1B7X9E6"/>
<dbReference type="OrthoDB" id="9804822at2"/>
<organism evidence="7 8">
    <name type="scientific">Halodesulfovibrio spirochaetisodalis</name>
    <dbReference type="NCBI Taxonomy" id="1560234"/>
    <lineage>
        <taxon>Bacteria</taxon>
        <taxon>Pseudomonadati</taxon>
        <taxon>Thermodesulfobacteriota</taxon>
        <taxon>Desulfovibrionia</taxon>
        <taxon>Desulfovibrionales</taxon>
        <taxon>Desulfovibrionaceae</taxon>
        <taxon>Halodesulfovibrio</taxon>
    </lineage>
</organism>
<dbReference type="GO" id="GO:0015171">
    <property type="term" value="F:amino acid transmembrane transporter activity"/>
    <property type="evidence" value="ECO:0007669"/>
    <property type="project" value="TreeGrafter"/>
</dbReference>
<proteinExistence type="predicted"/>
<feature type="transmembrane region" description="Helical" evidence="6">
    <location>
        <begin position="65"/>
        <end position="83"/>
    </location>
</feature>
<feature type="transmembrane region" description="Helical" evidence="6">
    <location>
        <begin position="174"/>
        <end position="191"/>
    </location>
</feature>
<dbReference type="PANTHER" id="PTHR30086:SF20">
    <property type="entry name" value="ARGININE EXPORTER PROTEIN ARGO-RELATED"/>
    <property type="match status" value="1"/>
</dbReference>
<dbReference type="Proteomes" id="UP000091979">
    <property type="component" value="Unassembled WGS sequence"/>
</dbReference>
<gene>
    <name evidence="7" type="ORF">SP90_14915</name>
</gene>
<evidence type="ECO:0000256" key="1">
    <source>
        <dbReference type="ARBA" id="ARBA00004651"/>
    </source>
</evidence>
<dbReference type="PANTHER" id="PTHR30086">
    <property type="entry name" value="ARGININE EXPORTER PROTEIN ARGO"/>
    <property type="match status" value="1"/>
</dbReference>
<name>A0A1B7X9E6_9BACT</name>
<feature type="transmembrane region" description="Helical" evidence="6">
    <location>
        <begin position="105"/>
        <end position="127"/>
    </location>
</feature>
<evidence type="ECO:0000256" key="3">
    <source>
        <dbReference type="ARBA" id="ARBA00022692"/>
    </source>
</evidence>
<keyword evidence="8" id="KW-1185">Reference proteome</keyword>
<keyword evidence="2" id="KW-1003">Cell membrane</keyword>
<dbReference type="GO" id="GO:0005886">
    <property type="term" value="C:plasma membrane"/>
    <property type="evidence" value="ECO:0007669"/>
    <property type="project" value="UniProtKB-SubCell"/>
</dbReference>
<evidence type="ECO:0000313" key="8">
    <source>
        <dbReference type="Proteomes" id="UP000091979"/>
    </source>
</evidence>
<feature type="transmembrane region" description="Helical" evidence="6">
    <location>
        <begin position="33"/>
        <end position="53"/>
    </location>
</feature>
<dbReference type="Pfam" id="PF01810">
    <property type="entry name" value="LysE"/>
    <property type="match status" value="1"/>
</dbReference>
<evidence type="ECO:0000313" key="7">
    <source>
        <dbReference type="EMBL" id="OBQ46009.1"/>
    </source>
</evidence>
<dbReference type="PATRIC" id="fig|1560234.3.peg.2264"/>
<evidence type="ECO:0000256" key="4">
    <source>
        <dbReference type="ARBA" id="ARBA00022989"/>
    </source>
</evidence>
<dbReference type="InterPro" id="IPR001123">
    <property type="entry name" value="LeuE-type"/>
</dbReference>
<comment type="subcellular location">
    <subcellularLocation>
        <location evidence="1">Cell membrane</location>
        <topology evidence="1">Multi-pass membrane protein</topology>
    </subcellularLocation>
</comment>
<accession>A0A1B7X9E6</accession>
<evidence type="ECO:0000256" key="2">
    <source>
        <dbReference type="ARBA" id="ARBA00022475"/>
    </source>
</evidence>
<feature type="transmembrane region" description="Helical" evidence="6">
    <location>
        <begin position="134"/>
        <end position="154"/>
    </location>
</feature>
<comment type="caution">
    <text evidence="7">The sequence shown here is derived from an EMBL/GenBank/DDBJ whole genome shotgun (WGS) entry which is preliminary data.</text>
</comment>
<keyword evidence="5 6" id="KW-0472">Membrane</keyword>